<dbReference type="EMBL" id="CP036262">
    <property type="protein sequence ID" value="QDS95049.1"/>
    <property type="molecule type" value="Genomic_DNA"/>
</dbReference>
<keyword evidence="2" id="KW-1185">Reference proteome</keyword>
<dbReference type="InterPro" id="IPR011990">
    <property type="entry name" value="TPR-like_helical_dom_sf"/>
</dbReference>
<dbReference type="Gene3D" id="1.25.40.10">
    <property type="entry name" value="Tetratricopeptide repeat domain"/>
    <property type="match status" value="1"/>
</dbReference>
<gene>
    <name evidence="1" type="ORF">FF011L_38330</name>
</gene>
<sequence>MRFFALAVPDRNWFRDSKGLLFVWTLAVLSLVSPSAEGQVPVAGQQRSYPSETYYMALSVYRDGDLKEAIQGFDMALSRARKDRQGRWIDAIPSHAMLAECYYEAGNLRAAHEQLDQALRISQRFSGWIGSLKWPAAQDSTVRSNINRAPWWTGPPVVPAYTPNKVPISMTSQNVGAGPDGQLGVSTTTTGQAIDAVEILRALGMVYYRRQVLLGPLAIDEPLLRQSIDAIGNPSASTGVTGGAVIRSVKAVAALTNGAGPNAAGSAAGAAMLPGGQVHAMTPILLCSAARNMAAGEHPEAAYPLALRAAAAASMLEQPEWAAEAFEIAAGVKPAASAGELYQASISAAKLLARDSRLASVRIGSVAAESAMDAGLPAEAAEAFQTTLKMHSLRHLDLPRRMAYHQYVNARLNAAAGNLAASDSAIQALVGFTARRGPSESTPRLYQLRLIESASRSAALGGKTAEALLEEYIRPPATSVWRQDPVDALGFIAGDRSVAMAGWVRAAAARNSAIDVLVRGDVQAQQQFSASLPLDGRVLQARWLAAAPDKALDENGTAIRKTPPAALARLRQINLAPLPGDPAALRQLSASAESAAYTAGLQRFEYPVAFPIPLLGESDLESMPAGEAVLAFIPAGPDLVGVLATKDKAIVWPIAGSRVLPGQVARVMQAIGVVRRRGGTAQLPESEEDWKVLTAALGERLVPDLKSLEGIESLVIVPTGALWYLPFELLPADREGSRILGDAVKIRYAPTPGLAVHRLPAVDSEAPVGIYADRFFAPSDVERNDELVTDLLDSVEGAINLPGETPMPGQWMGLMVRHGIVAAAVTPSVTPTPYAYSPWKFDQGMPGGQLADWLRFPWTPQQSMFLAGFRTGAPKAQASGGEELFLASLAMHAAGVPELILSRWPVGGETTGLLLKEYAQEVPFSGVDSAWRRAVGLLRGAEFDPAAEPLLSSGDAERESLTGDQPLFWSGYMLFGGVGDPAAAKKP</sequence>
<protein>
    <submittedName>
        <fullName evidence="1">CHAT domain protein</fullName>
    </submittedName>
</protein>
<dbReference type="RefSeq" id="WP_145352957.1">
    <property type="nucleotide sequence ID" value="NZ_CP036262.1"/>
</dbReference>
<dbReference type="Pfam" id="PF13424">
    <property type="entry name" value="TPR_12"/>
    <property type="match status" value="1"/>
</dbReference>
<organism evidence="1 2">
    <name type="scientific">Roseimaritima multifibrata</name>
    <dbReference type="NCBI Taxonomy" id="1930274"/>
    <lineage>
        <taxon>Bacteria</taxon>
        <taxon>Pseudomonadati</taxon>
        <taxon>Planctomycetota</taxon>
        <taxon>Planctomycetia</taxon>
        <taxon>Pirellulales</taxon>
        <taxon>Pirellulaceae</taxon>
        <taxon>Roseimaritima</taxon>
    </lineage>
</organism>
<reference evidence="1 2" key="1">
    <citation type="submission" date="2019-02" db="EMBL/GenBank/DDBJ databases">
        <title>Deep-cultivation of Planctomycetes and their phenomic and genomic characterization uncovers novel biology.</title>
        <authorList>
            <person name="Wiegand S."/>
            <person name="Jogler M."/>
            <person name="Boedeker C."/>
            <person name="Pinto D."/>
            <person name="Vollmers J."/>
            <person name="Rivas-Marin E."/>
            <person name="Kohn T."/>
            <person name="Peeters S.H."/>
            <person name="Heuer A."/>
            <person name="Rast P."/>
            <person name="Oberbeckmann S."/>
            <person name="Bunk B."/>
            <person name="Jeske O."/>
            <person name="Meyerdierks A."/>
            <person name="Storesund J.E."/>
            <person name="Kallscheuer N."/>
            <person name="Luecker S."/>
            <person name="Lage O.M."/>
            <person name="Pohl T."/>
            <person name="Merkel B.J."/>
            <person name="Hornburger P."/>
            <person name="Mueller R.-W."/>
            <person name="Bruemmer F."/>
            <person name="Labrenz M."/>
            <person name="Spormann A.M."/>
            <person name="Op den Camp H."/>
            <person name="Overmann J."/>
            <person name="Amann R."/>
            <person name="Jetten M.S.M."/>
            <person name="Mascher T."/>
            <person name="Medema M.H."/>
            <person name="Devos D.P."/>
            <person name="Kaster A.-K."/>
            <person name="Ovreas L."/>
            <person name="Rohde M."/>
            <person name="Galperin M.Y."/>
            <person name="Jogler C."/>
        </authorList>
    </citation>
    <scope>NUCLEOTIDE SEQUENCE [LARGE SCALE GENOMIC DNA]</scope>
    <source>
        <strain evidence="1 2">FF011L</strain>
    </source>
</reference>
<evidence type="ECO:0000313" key="1">
    <source>
        <dbReference type="EMBL" id="QDS95049.1"/>
    </source>
</evidence>
<dbReference type="SUPFAM" id="SSF48452">
    <property type="entry name" value="TPR-like"/>
    <property type="match status" value="1"/>
</dbReference>
<dbReference type="OrthoDB" id="220906at2"/>
<dbReference type="AlphaFoldDB" id="A0A517MJI2"/>
<dbReference type="KEGG" id="rml:FF011L_38330"/>
<evidence type="ECO:0000313" key="2">
    <source>
        <dbReference type="Proteomes" id="UP000320672"/>
    </source>
</evidence>
<dbReference type="Proteomes" id="UP000320672">
    <property type="component" value="Chromosome"/>
</dbReference>
<name>A0A517MJI2_9BACT</name>
<accession>A0A517MJI2</accession>
<proteinExistence type="predicted"/>